<gene>
    <name evidence="4" type="ORF">ACH49W_31170</name>
</gene>
<dbReference type="RefSeq" id="WP_397095256.1">
    <property type="nucleotide sequence ID" value="NZ_JBIRYO010000029.1"/>
</dbReference>
<dbReference type="Pfam" id="PF01609">
    <property type="entry name" value="DDE_Tnp_1"/>
    <property type="match status" value="1"/>
</dbReference>
<feature type="region of interest" description="Disordered" evidence="1">
    <location>
        <begin position="226"/>
        <end position="248"/>
    </location>
</feature>
<dbReference type="InterPro" id="IPR002559">
    <property type="entry name" value="Transposase_11"/>
</dbReference>
<evidence type="ECO:0000313" key="4">
    <source>
        <dbReference type="EMBL" id="MFI2477848.1"/>
    </source>
</evidence>
<reference evidence="4 5" key="1">
    <citation type="submission" date="2024-10" db="EMBL/GenBank/DDBJ databases">
        <title>The Natural Products Discovery Center: Release of the First 8490 Sequenced Strains for Exploring Actinobacteria Biosynthetic Diversity.</title>
        <authorList>
            <person name="Kalkreuter E."/>
            <person name="Kautsar S.A."/>
            <person name="Yang D."/>
            <person name="Bader C.D."/>
            <person name="Teijaro C.N."/>
            <person name="Fluegel L."/>
            <person name="Davis C.M."/>
            <person name="Simpson J.R."/>
            <person name="Lauterbach L."/>
            <person name="Steele A.D."/>
            <person name="Gui C."/>
            <person name="Meng S."/>
            <person name="Li G."/>
            <person name="Viehrig K."/>
            <person name="Ye F."/>
            <person name="Su P."/>
            <person name="Kiefer A.F."/>
            <person name="Nichols A."/>
            <person name="Cepeda A.J."/>
            <person name="Yan W."/>
            <person name="Fan B."/>
            <person name="Jiang Y."/>
            <person name="Adhikari A."/>
            <person name="Zheng C.-J."/>
            <person name="Schuster L."/>
            <person name="Cowan T.M."/>
            <person name="Smanski M.J."/>
            <person name="Chevrette M.G."/>
            <person name="De Carvalho L.P.S."/>
            <person name="Shen B."/>
        </authorList>
    </citation>
    <scope>NUCLEOTIDE SEQUENCE [LARGE SCALE GENOMIC DNA]</scope>
    <source>
        <strain evidence="4 5">NPDC019275</strain>
    </source>
</reference>
<feature type="domain" description="Insertion element IS402-like" evidence="3">
    <location>
        <begin position="7"/>
        <end position="76"/>
    </location>
</feature>
<dbReference type="EMBL" id="JBIRYO010000029">
    <property type="protein sequence ID" value="MFI2477848.1"/>
    <property type="molecule type" value="Genomic_DNA"/>
</dbReference>
<evidence type="ECO:0000313" key="5">
    <source>
        <dbReference type="Proteomes" id="UP001611415"/>
    </source>
</evidence>
<evidence type="ECO:0000256" key="1">
    <source>
        <dbReference type="SAM" id="MobiDB-lite"/>
    </source>
</evidence>
<dbReference type="Pfam" id="PF13340">
    <property type="entry name" value="DUF4096"/>
    <property type="match status" value="1"/>
</dbReference>
<evidence type="ECO:0000259" key="3">
    <source>
        <dbReference type="Pfam" id="PF13340"/>
    </source>
</evidence>
<dbReference type="PANTHER" id="PTHR30007:SF1">
    <property type="entry name" value="BLR1914 PROTEIN"/>
    <property type="match status" value="1"/>
</dbReference>
<proteinExistence type="predicted"/>
<comment type="caution">
    <text evidence="4">The sequence shown here is derived from an EMBL/GenBank/DDBJ whole genome shotgun (WGS) entry which is preliminary data.</text>
</comment>
<dbReference type="InterPro" id="IPR025161">
    <property type="entry name" value="IS402-like_dom"/>
</dbReference>
<dbReference type="NCBIfam" id="NF033580">
    <property type="entry name" value="transpos_IS5_3"/>
    <property type="match status" value="1"/>
</dbReference>
<protein>
    <submittedName>
        <fullName evidence="4">IS5 family transposase</fullName>
    </submittedName>
</protein>
<accession>A0ABW7X9P2</accession>
<feature type="domain" description="Transposase IS4-like" evidence="2">
    <location>
        <begin position="94"/>
        <end position="288"/>
    </location>
</feature>
<name>A0ABW7X9P2_9NOCA</name>
<dbReference type="PANTHER" id="PTHR30007">
    <property type="entry name" value="PHP DOMAIN PROTEIN"/>
    <property type="match status" value="1"/>
</dbReference>
<sequence>MVRRHELTDEQWQVVVALLPVSGARGRPRVDDRRVVNGMLYKAKTGIAWRDLPERYGPWKTVYNRFWRWSRNGTLTLLVGRVRVIAEAVAELDREVSVDSSIVRAHQHAAGARRAGWSTPAGTGFYEADGEPADHAIGRSRGGPTTKIHLACDGLGRPLSIVLTGGNVNDCTVFTRVLAGIRMPRPGRGRPWTRPRRARVDKGYSSKAIRGYLRRRGIAATIPERCDQQAHRHRRGRTGGRPPTFDPTAYRRRNVVERCFNRLKQYRAIATRYDKTAQSYRGMLDLATLLMWL</sequence>
<keyword evidence="5" id="KW-1185">Reference proteome</keyword>
<organism evidence="4 5">
    <name type="scientific">Nocardia xishanensis</name>
    <dbReference type="NCBI Taxonomy" id="238964"/>
    <lineage>
        <taxon>Bacteria</taxon>
        <taxon>Bacillati</taxon>
        <taxon>Actinomycetota</taxon>
        <taxon>Actinomycetes</taxon>
        <taxon>Mycobacteriales</taxon>
        <taxon>Nocardiaceae</taxon>
        <taxon>Nocardia</taxon>
    </lineage>
</organism>
<evidence type="ECO:0000259" key="2">
    <source>
        <dbReference type="Pfam" id="PF01609"/>
    </source>
</evidence>
<dbReference type="Proteomes" id="UP001611415">
    <property type="component" value="Unassembled WGS sequence"/>
</dbReference>